<dbReference type="SUPFAM" id="SSF81606">
    <property type="entry name" value="PP2C-like"/>
    <property type="match status" value="1"/>
</dbReference>
<dbReference type="CDD" id="cd00143">
    <property type="entry name" value="PP2Cc"/>
    <property type="match status" value="1"/>
</dbReference>
<sequence length="254" mass="27118">MHFQSVALSDRGLNREINEDSAWIGSQIIAVADGLGGHAGGEVASAIVINGLAKADKKEFTKESVHDLVIEITTKANGEIAKTIKDSPKLKGMGTTLTSLITTEDKVALIHIGDSRCYQFRDGKLTQLSKDHTLVQELIDQGRLTAEEATSHPQKSLITKALMGNVETEPFIQLINVEPDDLFLLCTDGLSSVIAESEISKILREDGVTETAAEKLKKAVYKSGAPDNITLVLAKLTNEKLNSVGTIGAAAVVA</sequence>
<evidence type="ECO:0000313" key="2">
    <source>
        <dbReference type="EMBL" id="CAB5064936.1"/>
    </source>
</evidence>
<dbReference type="PROSITE" id="PS51746">
    <property type="entry name" value="PPM_2"/>
    <property type="match status" value="1"/>
</dbReference>
<proteinExistence type="predicted"/>
<protein>
    <submittedName>
        <fullName evidence="2">Unannotated protein</fullName>
    </submittedName>
</protein>
<gene>
    <name evidence="2" type="ORF">UFOPK4366_00735</name>
</gene>
<reference evidence="2" key="1">
    <citation type="submission" date="2020-05" db="EMBL/GenBank/DDBJ databases">
        <authorList>
            <person name="Chiriac C."/>
            <person name="Salcher M."/>
            <person name="Ghai R."/>
            <person name="Kavagutti S V."/>
        </authorList>
    </citation>
    <scope>NUCLEOTIDE SEQUENCE</scope>
</reference>
<dbReference type="SMART" id="SM00331">
    <property type="entry name" value="PP2C_SIG"/>
    <property type="match status" value="1"/>
</dbReference>
<feature type="domain" description="PPM-type phosphatase" evidence="1">
    <location>
        <begin position="4"/>
        <end position="236"/>
    </location>
</feature>
<organism evidence="2">
    <name type="scientific">freshwater metagenome</name>
    <dbReference type="NCBI Taxonomy" id="449393"/>
    <lineage>
        <taxon>unclassified sequences</taxon>
        <taxon>metagenomes</taxon>
        <taxon>ecological metagenomes</taxon>
    </lineage>
</organism>
<dbReference type="SMART" id="SM00332">
    <property type="entry name" value="PP2Cc"/>
    <property type="match status" value="1"/>
</dbReference>
<dbReference type="Gene3D" id="3.60.40.10">
    <property type="entry name" value="PPM-type phosphatase domain"/>
    <property type="match status" value="1"/>
</dbReference>
<dbReference type="InterPro" id="IPR001932">
    <property type="entry name" value="PPM-type_phosphatase-like_dom"/>
</dbReference>
<dbReference type="Pfam" id="PF13672">
    <property type="entry name" value="PP2C_2"/>
    <property type="match status" value="1"/>
</dbReference>
<dbReference type="GO" id="GO:0004722">
    <property type="term" value="F:protein serine/threonine phosphatase activity"/>
    <property type="evidence" value="ECO:0007669"/>
    <property type="project" value="InterPro"/>
</dbReference>
<dbReference type="AlphaFoldDB" id="A0A6J7UJ35"/>
<dbReference type="EMBL" id="CAFBQS010000137">
    <property type="protein sequence ID" value="CAB5064936.1"/>
    <property type="molecule type" value="Genomic_DNA"/>
</dbReference>
<dbReference type="InterPro" id="IPR036457">
    <property type="entry name" value="PPM-type-like_dom_sf"/>
</dbReference>
<dbReference type="InterPro" id="IPR015655">
    <property type="entry name" value="PP2C"/>
</dbReference>
<evidence type="ECO:0000259" key="1">
    <source>
        <dbReference type="PROSITE" id="PS51746"/>
    </source>
</evidence>
<accession>A0A6J7UJ35</accession>
<dbReference type="PANTHER" id="PTHR47992">
    <property type="entry name" value="PROTEIN PHOSPHATASE"/>
    <property type="match status" value="1"/>
</dbReference>
<name>A0A6J7UJ35_9ZZZZ</name>